<keyword evidence="2" id="KW-1185">Reference proteome</keyword>
<evidence type="ECO:0000313" key="2">
    <source>
        <dbReference type="Proteomes" id="UP001162992"/>
    </source>
</evidence>
<name>A0ACC2D198_DIPCM</name>
<reference evidence="2" key="1">
    <citation type="journal article" date="2024" name="Proc. Natl. Acad. Sci. U.S.A.">
        <title>Extraordinary preservation of gene collinearity over three hundred million years revealed in homosporous lycophytes.</title>
        <authorList>
            <person name="Li C."/>
            <person name="Wickell D."/>
            <person name="Kuo L.Y."/>
            <person name="Chen X."/>
            <person name="Nie B."/>
            <person name="Liao X."/>
            <person name="Peng D."/>
            <person name="Ji J."/>
            <person name="Jenkins J."/>
            <person name="Williams M."/>
            <person name="Shu S."/>
            <person name="Plott C."/>
            <person name="Barry K."/>
            <person name="Rajasekar S."/>
            <person name="Grimwood J."/>
            <person name="Han X."/>
            <person name="Sun S."/>
            <person name="Hou Z."/>
            <person name="He W."/>
            <person name="Dai G."/>
            <person name="Sun C."/>
            <person name="Schmutz J."/>
            <person name="Leebens-Mack J.H."/>
            <person name="Li F.W."/>
            <person name="Wang L."/>
        </authorList>
    </citation>
    <scope>NUCLEOTIDE SEQUENCE [LARGE SCALE GENOMIC DNA]</scope>
    <source>
        <strain evidence="2">cv. PW_Plant_1</strain>
    </source>
</reference>
<protein>
    <submittedName>
        <fullName evidence="1">Uncharacterized protein</fullName>
    </submittedName>
</protein>
<evidence type="ECO:0000313" key="1">
    <source>
        <dbReference type="EMBL" id="KAJ7548083.1"/>
    </source>
</evidence>
<dbReference type="EMBL" id="CM055099">
    <property type="protein sequence ID" value="KAJ7548083.1"/>
    <property type="molecule type" value="Genomic_DNA"/>
</dbReference>
<comment type="caution">
    <text evidence="1">The sequence shown here is derived from an EMBL/GenBank/DDBJ whole genome shotgun (WGS) entry which is preliminary data.</text>
</comment>
<proteinExistence type="predicted"/>
<accession>A0ACC2D198</accession>
<dbReference type="Proteomes" id="UP001162992">
    <property type="component" value="Chromosome 8"/>
</dbReference>
<sequence>MHSVRQDSNVREESTSSRQRTSSYQRGLKGFSAKPEGMGTFRLQGVVSQRPKSLRRKQPEPLRRAVADCLSASHNSGFTSEAVLILQDYLANPSTIHSAYTVLLEHAVAERDRSPPVIMKCVSLLKRYLFRYIPPTSTLQQIDSFCASLIAECTMATSRMVAPWPQSTSPLAQSLATRTTSTSFTPGSTTSVFASEALLKSLTYVRAVVARHLPGYSFQSSSMTGRTSKSYMPSLSSTHSRSFSTKYLAKDDVARESVEEKGSTATSPGHLSNLEDIGDENGDFIAANVLNWHWVHRKGKQIWAPSPVMTDSGGIARPHVEHVHNLEKGAASLLLKAGSRGSDFPGKAGQKKLSVEIVGEKLLRPSTMTTITEPAAAKSHLRAVAASKRLKSPYTGWDGDASANTVRRRPRPLFQYRYYSEQQPLRLSEVEIEEVITAVCSVGASSSSTGLALVPVLPNNQTGNIVLETADIAASVLIKLLIDMYMADSRTAAPLTLSILEGMLSSSVKAVRIRAFDLMLNLGIHAHLLEPSHSEDHEDVHEEAMFKVSENGSVSSSLSDLRVQQATPRAVVEFEAWLLEVLSDMLLFLVQVEEQEEGVWAAALSSLFYLICDRGRIRRRGLRGVDIRVLKSLLEVSRQNAWAEEIHCRLVQIASNMLFSYTISGEDSFFEEAVLDLDKLEMMGGIEAICIEYAAVNSMEAKHNLFVLIFDYVLAQLKHKATVAGKPHSSNDEIQAIATVLVMAEAPEAISVALRDNLQVSDALAKSIIKAFARDIVSGRLNVMLLEEITGLLDVLVAKHTSLDDEFQDLASKMSLSDEITRMVDYDSTAPSTFESSNMVHGWATLHALLHSSQPNCRSHGYLWLIKLFSSEFERASLKETGPLSAHSLQQQFDLLEKSSADSSDTKLLASVSPAVRLLCGLLKSPDPSIRQGFVLVLERLLSQYERVGFSSENTYTSLSDSDATIDQLANSNEQEFASSLVSLMNAALWQVISANDTYHSSILQMCNLMFSNLCLKWPPSAIKSDRLNQRSKSMDGVQALNSVTGSVRSVNEGESSGKSWDKSSFTERTSSMTTGINGRANDNAPLSSVAALLLRDEAAAPKLLVASIPTALLYWPLMQLSGAPTEDVTLGVAVGSRGGGNVPGGVSDVRAALLLLLIGKCIVQPGAFEDVGGEEFFRLLLDDCDARVSYYSSSFLLKRMMNEEPEKYQRILHNLVFKAQQSNNEKLLENPYLQMRGILQLSSDSNKSQAYLPYDG</sequence>
<gene>
    <name evidence="1" type="ORF">O6H91_08G116800</name>
</gene>
<organism evidence="1 2">
    <name type="scientific">Diphasiastrum complanatum</name>
    <name type="common">Issler's clubmoss</name>
    <name type="synonym">Lycopodium complanatum</name>
    <dbReference type="NCBI Taxonomy" id="34168"/>
    <lineage>
        <taxon>Eukaryota</taxon>
        <taxon>Viridiplantae</taxon>
        <taxon>Streptophyta</taxon>
        <taxon>Embryophyta</taxon>
        <taxon>Tracheophyta</taxon>
        <taxon>Lycopodiopsida</taxon>
        <taxon>Lycopodiales</taxon>
        <taxon>Lycopodiaceae</taxon>
        <taxon>Lycopodioideae</taxon>
        <taxon>Diphasiastrum</taxon>
    </lineage>
</organism>